<dbReference type="InterPro" id="IPR036852">
    <property type="entry name" value="Peptidase_S8/S53_dom_sf"/>
</dbReference>
<dbReference type="Pfam" id="PF00395">
    <property type="entry name" value="SLH"/>
    <property type="match status" value="3"/>
</dbReference>
<evidence type="ECO:0000256" key="3">
    <source>
        <dbReference type="ARBA" id="ARBA00011073"/>
    </source>
</evidence>
<keyword evidence="16" id="KW-1185">Reference proteome</keyword>
<evidence type="ECO:0000256" key="1">
    <source>
        <dbReference type="ARBA" id="ARBA00001913"/>
    </source>
</evidence>
<dbReference type="PROSITE" id="PS00138">
    <property type="entry name" value="SUBTILASE_SER"/>
    <property type="match status" value="1"/>
</dbReference>
<comment type="subcellular location">
    <subcellularLocation>
        <location evidence="2">Secreted</location>
    </subcellularLocation>
</comment>
<dbReference type="InterPro" id="IPR034202">
    <property type="entry name" value="Subtilisin_Carlsberg-like"/>
</dbReference>
<dbReference type="Proteomes" id="UP000441354">
    <property type="component" value="Unassembled WGS sequence"/>
</dbReference>
<evidence type="ECO:0000256" key="10">
    <source>
        <dbReference type="ARBA" id="ARBA00022837"/>
    </source>
</evidence>
<comment type="caution">
    <text evidence="15">The sequence shown here is derived from an EMBL/GenBank/DDBJ whole genome shotgun (WGS) entry which is preliminary data.</text>
</comment>
<dbReference type="EMBL" id="WBOT01000003">
    <property type="protein sequence ID" value="KAB2332560.1"/>
    <property type="molecule type" value="Genomic_DNA"/>
</dbReference>
<dbReference type="PANTHER" id="PTHR43806:SF11">
    <property type="entry name" value="CEREVISIN-RELATED"/>
    <property type="match status" value="1"/>
</dbReference>
<name>A0A7V7RLE7_9BACI</name>
<dbReference type="CDD" id="cd07477">
    <property type="entry name" value="Peptidases_S8_Subtilisin_subset"/>
    <property type="match status" value="1"/>
</dbReference>
<dbReference type="InterPro" id="IPR022398">
    <property type="entry name" value="Peptidase_S8_His-AS"/>
</dbReference>
<keyword evidence="7 13" id="KW-0732">Signal</keyword>
<evidence type="ECO:0000256" key="11">
    <source>
        <dbReference type="PROSITE-ProRule" id="PRU01240"/>
    </source>
</evidence>
<feature type="signal peptide" evidence="13">
    <location>
        <begin position="1"/>
        <end position="25"/>
    </location>
</feature>
<evidence type="ECO:0000313" key="16">
    <source>
        <dbReference type="Proteomes" id="UP000441354"/>
    </source>
</evidence>
<evidence type="ECO:0000256" key="12">
    <source>
        <dbReference type="RuleBase" id="RU003355"/>
    </source>
</evidence>
<dbReference type="InterPro" id="IPR037045">
    <property type="entry name" value="S8pro/Inhibitor_I9_sf"/>
</dbReference>
<evidence type="ECO:0000256" key="5">
    <source>
        <dbReference type="ARBA" id="ARBA00022670"/>
    </source>
</evidence>
<evidence type="ECO:0000256" key="8">
    <source>
        <dbReference type="ARBA" id="ARBA00022801"/>
    </source>
</evidence>
<dbReference type="InterPro" id="IPR023827">
    <property type="entry name" value="Peptidase_S8_Asp-AS"/>
</dbReference>
<evidence type="ECO:0000313" key="15">
    <source>
        <dbReference type="EMBL" id="KAB2332560.1"/>
    </source>
</evidence>
<dbReference type="GO" id="GO:0005576">
    <property type="term" value="C:extracellular region"/>
    <property type="evidence" value="ECO:0007669"/>
    <property type="project" value="UniProtKB-SubCell"/>
</dbReference>
<gene>
    <name evidence="15" type="ORF">F7732_10715</name>
</gene>
<dbReference type="PROSITE" id="PS51272">
    <property type="entry name" value="SLH"/>
    <property type="match status" value="3"/>
</dbReference>
<dbReference type="OrthoDB" id="9798386at2"/>
<keyword evidence="10" id="KW-0106">Calcium</keyword>
<dbReference type="GO" id="GO:0004252">
    <property type="term" value="F:serine-type endopeptidase activity"/>
    <property type="evidence" value="ECO:0007669"/>
    <property type="project" value="UniProtKB-UniRule"/>
</dbReference>
<dbReference type="SUPFAM" id="SSF52743">
    <property type="entry name" value="Subtilisin-like"/>
    <property type="match status" value="1"/>
</dbReference>
<dbReference type="PROSITE" id="PS00137">
    <property type="entry name" value="SUBTILASE_HIS"/>
    <property type="match status" value="1"/>
</dbReference>
<sequence length="633" mass="69087">MKKKWVGMLAGLLLAVWFASSTASASAETSYENYIVFLSADNEDSQLEAEGLTVLRSFENIHAAAVKATAEQIQELMDKNMIMKAEPDQPVQTSAQVTPWGHETMQIPERQSTVLTGKNIKIAILDTGVDRNHPDLNIKDGVCVLSQCTDSYNDDNGHGTHVAGIIGAKDNDIGIVGVAPDAELYTIKALNSKGRGTTSTFMAGLDWAISKDVDIINLSLTTDVEDLGIKAMIDKAYQKGILVIAAAGNEGTDSGTSETVMYPAKFSNVIAVSAIGKNQTRIPTSSTGMEVELTAPGDYIYSTYPTALKADGYAEMTGTSMAAPFVTGLAALYKEKYPLLTHIEMRQLLQETAKDLGPTGRDRFYGFGLAQLEQDTGGTETISYHVDQKGKVTLELGEILKQYSQYKVLRFDKVINAAASDQTFEDYGLKGKIEYTIIPLQSGVEQRKAGIVVNVDVAKPTYRDINNSVWYSRYMMFLNHQSILLGYDQNELRPSQLVKRSEAVAMIGRALGYNGEKRSTRFKDVASGNSASGYIEAAAQNNILRGYPDGTFRPDEPVSRAEMAILIANAYDLQGSVSMNFKDVNEKVTGYEAIDRLAADGITEGYSDGTFRPYEKMARSTFSVFIARAEGLY</sequence>
<dbReference type="Gene3D" id="3.30.70.80">
    <property type="entry name" value="Peptidase S8 propeptide/proteinase inhibitor I9"/>
    <property type="match status" value="1"/>
</dbReference>
<dbReference type="PANTHER" id="PTHR43806">
    <property type="entry name" value="PEPTIDASE S8"/>
    <property type="match status" value="1"/>
</dbReference>
<dbReference type="RefSeq" id="WP_151573858.1">
    <property type="nucleotide sequence ID" value="NZ_WBOT01000003.1"/>
</dbReference>
<protein>
    <submittedName>
        <fullName evidence="15">S8 family serine peptidase</fullName>
    </submittedName>
</protein>
<evidence type="ECO:0000259" key="14">
    <source>
        <dbReference type="PROSITE" id="PS51272"/>
    </source>
</evidence>
<evidence type="ECO:0000256" key="6">
    <source>
        <dbReference type="ARBA" id="ARBA00022723"/>
    </source>
</evidence>
<dbReference type="AlphaFoldDB" id="A0A7V7RLE7"/>
<feature type="domain" description="SLH" evidence="14">
    <location>
        <begin position="582"/>
        <end position="633"/>
    </location>
</feature>
<feature type="chain" id="PRO_5030941432" evidence="13">
    <location>
        <begin position="26"/>
        <end position="633"/>
    </location>
</feature>
<proteinExistence type="inferred from homology"/>
<feature type="active site" description="Charge relay system" evidence="11">
    <location>
        <position position="158"/>
    </location>
</feature>
<evidence type="ECO:0000256" key="7">
    <source>
        <dbReference type="ARBA" id="ARBA00022729"/>
    </source>
</evidence>
<evidence type="ECO:0000256" key="4">
    <source>
        <dbReference type="ARBA" id="ARBA00022525"/>
    </source>
</evidence>
<feature type="domain" description="SLH" evidence="14">
    <location>
        <begin position="518"/>
        <end position="581"/>
    </location>
</feature>
<dbReference type="InterPro" id="IPR023828">
    <property type="entry name" value="Peptidase_S8_Ser-AS"/>
</dbReference>
<dbReference type="Pfam" id="PF00082">
    <property type="entry name" value="Peptidase_S8"/>
    <property type="match status" value="1"/>
</dbReference>
<accession>A0A7V7RLE7</accession>
<feature type="active site" description="Charge relay system" evidence="11">
    <location>
        <position position="320"/>
    </location>
</feature>
<keyword evidence="8 11" id="KW-0378">Hydrolase</keyword>
<dbReference type="Gene3D" id="3.40.50.200">
    <property type="entry name" value="Peptidase S8/S53 domain"/>
    <property type="match status" value="1"/>
</dbReference>
<dbReference type="InterPro" id="IPR050131">
    <property type="entry name" value="Peptidase_S8_subtilisin-like"/>
</dbReference>
<dbReference type="GO" id="GO:0006508">
    <property type="term" value="P:proteolysis"/>
    <property type="evidence" value="ECO:0007669"/>
    <property type="project" value="UniProtKB-KW"/>
</dbReference>
<comment type="similarity">
    <text evidence="3 11 12">Belongs to the peptidase S8 family.</text>
</comment>
<keyword evidence="9 11" id="KW-0720">Serine protease</keyword>
<evidence type="ECO:0000256" key="9">
    <source>
        <dbReference type="ARBA" id="ARBA00022825"/>
    </source>
</evidence>
<dbReference type="PROSITE" id="PS51892">
    <property type="entry name" value="SUBTILASE"/>
    <property type="match status" value="1"/>
</dbReference>
<organism evidence="15 16">
    <name type="scientific">Bacillus mesophilum</name>
    <dbReference type="NCBI Taxonomy" id="1071718"/>
    <lineage>
        <taxon>Bacteria</taxon>
        <taxon>Bacillati</taxon>
        <taxon>Bacillota</taxon>
        <taxon>Bacilli</taxon>
        <taxon>Bacillales</taxon>
        <taxon>Bacillaceae</taxon>
        <taxon>Bacillus</taxon>
    </lineage>
</organism>
<keyword evidence="6" id="KW-0479">Metal-binding</keyword>
<feature type="active site" description="Charge relay system" evidence="11">
    <location>
        <position position="126"/>
    </location>
</feature>
<dbReference type="InterPro" id="IPR001119">
    <property type="entry name" value="SLH_dom"/>
</dbReference>
<evidence type="ECO:0000256" key="13">
    <source>
        <dbReference type="SAM" id="SignalP"/>
    </source>
</evidence>
<feature type="domain" description="SLH" evidence="14">
    <location>
        <begin position="458"/>
        <end position="517"/>
    </location>
</feature>
<dbReference type="InterPro" id="IPR015500">
    <property type="entry name" value="Peptidase_S8_subtilisin-rel"/>
</dbReference>
<keyword evidence="5 11" id="KW-0645">Protease</keyword>
<dbReference type="PRINTS" id="PR00723">
    <property type="entry name" value="SUBTILISIN"/>
</dbReference>
<reference evidence="15 16" key="1">
    <citation type="journal article" date="2014" name="Arch. Microbiol.">
        <title>Bacillus mesophilum sp. nov., strain IITR-54T, a novel 4-chlorobiphenyl dechlorinating bacterium.</title>
        <authorList>
            <person name="Manickam N."/>
            <person name="Singh N.K."/>
            <person name="Bajaj A."/>
            <person name="Kumar R.M."/>
            <person name="Kaur G."/>
            <person name="Kaur N."/>
            <person name="Bala M."/>
            <person name="Kumar A."/>
            <person name="Mayilraj S."/>
        </authorList>
    </citation>
    <scope>NUCLEOTIDE SEQUENCE [LARGE SCALE GENOMIC DNA]</scope>
    <source>
        <strain evidence="15 16">IITR-54</strain>
    </source>
</reference>
<comment type="cofactor">
    <cofactor evidence="1">
        <name>Ca(2+)</name>
        <dbReference type="ChEBI" id="CHEBI:29108"/>
    </cofactor>
</comment>
<dbReference type="InterPro" id="IPR000209">
    <property type="entry name" value="Peptidase_S8/S53_dom"/>
</dbReference>
<dbReference type="PROSITE" id="PS00136">
    <property type="entry name" value="SUBTILASE_ASP"/>
    <property type="match status" value="1"/>
</dbReference>
<keyword evidence="4" id="KW-0964">Secreted</keyword>
<dbReference type="GO" id="GO:0046872">
    <property type="term" value="F:metal ion binding"/>
    <property type="evidence" value="ECO:0007669"/>
    <property type="project" value="UniProtKB-KW"/>
</dbReference>
<evidence type="ECO:0000256" key="2">
    <source>
        <dbReference type="ARBA" id="ARBA00004613"/>
    </source>
</evidence>